<dbReference type="Gene3D" id="3.30.2310.20">
    <property type="entry name" value="RelE-like"/>
    <property type="match status" value="1"/>
</dbReference>
<evidence type="ECO:0008006" key="3">
    <source>
        <dbReference type="Google" id="ProtNLM"/>
    </source>
</evidence>
<evidence type="ECO:0000313" key="1">
    <source>
        <dbReference type="EMBL" id="EEO27391.1"/>
    </source>
</evidence>
<protein>
    <recommendedName>
        <fullName evidence="3">Type II toxin-antitoxin system RelE/ParE family toxin</fullName>
    </recommendedName>
</protein>
<dbReference type="HOGENOM" id="CLU_147162_11_1_4"/>
<dbReference type="RefSeq" id="WP_005876354.1">
    <property type="nucleotide sequence ID" value="NZ_CABMNL010000001.1"/>
</dbReference>
<accession>C3X2F5</accession>
<gene>
    <name evidence="1" type="ORF">OFAG_00544</name>
</gene>
<dbReference type="EMBL" id="ACDP02000026">
    <property type="protein sequence ID" value="EEO27391.1"/>
    <property type="molecule type" value="Genomic_DNA"/>
</dbReference>
<keyword evidence="2" id="KW-1185">Reference proteome</keyword>
<reference evidence="1" key="1">
    <citation type="submission" date="2011-10" db="EMBL/GenBank/DDBJ databases">
        <title>The Genome Sequence of Oxalobacter formigenes HOxBLS.</title>
        <authorList>
            <consortium name="The Broad Institute Genome Sequencing Platform"/>
            <person name="Earl A."/>
            <person name="Ward D."/>
            <person name="Feldgarden M."/>
            <person name="Gevers D."/>
            <person name="Allison M.J."/>
            <person name="Humphrey S."/>
            <person name="Young S.K."/>
            <person name="Zeng Q."/>
            <person name="Gargeya S."/>
            <person name="Fitzgerald M."/>
            <person name="Haas B."/>
            <person name="Abouelleil A."/>
            <person name="Alvarado L."/>
            <person name="Arachchi H.M."/>
            <person name="Berlin A."/>
            <person name="Brown A."/>
            <person name="Chapman S.B."/>
            <person name="Chen Z."/>
            <person name="Dunbar C."/>
            <person name="Freedman E."/>
            <person name="Gearin G."/>
            <person name="Goldberg J."/>
            <person name="Griggs A."/>
            <person name="Gujja S."/>
            <person name="Heiman D."/>
            <person name="Howarth C."/>
            <person name="Larson L."/>
            <person name="Lui A."/>
            <person name="MacDonald P.J.P."/>
            <person name="Montmayeur A."/>
            <person name="Murphy C."/>
            <person name="Neiman D."/>
            <person name="Pearson M."/>
            <person name="Priest M."/>
            <person name="Roberts A."/>
            <person name="Saif S."/>
            <person name="Shea T."/>
            <person name="Shenoy N."/>
            <person name="Sisk P."/>
            <person name="Stolte C."/>
            <person name="Sykes S."/>
            <person name="Wortman J."/>
            <person name="Nusbaum C."/>
            <person name="Birren B."/>
        </authorList>
    </citation>
    <scope>NUCLEOTIDE SEQUENCE [LARGE SCALE GENOMIC DNA]</scope>
    <source>
        <strain evidence="1">HOxBLS</strain>
    </source>
</reference>
<sequence>MPKKKKLMWTRLALNDRNELFYAHADRDEAIFTDEAIDEVAEKLVTPTETGFPGRVKGTMEAGISDQLVLVYDSTDSQIRILRILSTASLP</sequence>
<organism evidence="1 2">
    <name type="scientific">Oxalobacter paraformigenes</name>
    <dbReference type="NCBI Taxonomy" id="556268"/>
    <lineage>
        <taxon>Bacteria</taxon>
        <taxon>Pseudomonadati</taxon>
        <taxon>Pseudomonadota</taxon>
        <taxon>Betaproteobacteria</taxon>
        <taxon>Burkholderiales</taxon>
        <taxon>Oxalobacteraceae</taxon>
        <taxon>Oxalobacter</taxon>
    </lineage>
</organism>
<comment type="caution">
    <text evidence="1">The sequence shown here is derived from an EMBL/GenBank/DDBJ whole genome shotgun (WGS) entry which is preliminary data.</text>
</comment>
<evidence type="ECO:0000313" key="2">
    <source>
        <dbReference type="Proteomes" id="UP000003973"/>
    </source>
</evidence>
<dbReference type="InterPro" id="IPR035093">
    <property type="entry name" value="RelE/ParE_toxin_dom_sf"/>
</dbReference>
<dbReference type="AlphaFoldDB" id="C3X2F5"/>
<dbReference type="Proteomes" id="UP000003973">
    <property type="component" value="Unassembled WGS sequence"/>
</dbReference>
<name>C3X2F5_9BURK</name>
<proteinExistence type="predicted"/>